<dbReference type="PANTHER" id="PTHR35317:SF23">
    <property type="entry name" value="OS04G0629600 PROTEIN"/>
    <property type="match status" value="1"/>
</dbReference>
<keyword evidence="1" id="KW-0863">Zinc-finger</keyword>
<evidence type="ECO:0000313" key="3">
    <source>
        <dbReference type="EMBL" id="CAA7031093.1"/>
    </source>
</evidence>
<dbReference type="Pfam" id="PF00098">
    <property type="entry name" value="zf-CCHC"/>
    <property type="match status" value="1"/>
</dbReference>
<sequence length="670" mass="76947">MESTKDLIAVQKQLVLEEGNFGHWKVCMRHLIRGINEDAWTAVEDGWSEPTITDEEGVTTPKPKSQWTHAEKAASKFNSKALSTIFSHVEMDQFKIIQGCYMAKDAWDTLANHFEGDTSVKRTRLDHLASQFENLRMEKDESVASFTAKLNTIANEASVLGKKYKEKKLVKKLLRCLPSKFSAHKAVLKYTMNTDKIKFDYLVGMLKAEEMEAGQDEQAQQKGIAFTAEKEEERIKKVEDNMSLMAINFNKMLKRVEKGQADRASHSGGDKSARRKDHQCHECEGYGHFRDECPLAKRKEFKCVECKGSGHKKKECPNTTKRKENSFLVFSDSECQDEEEDSDGLMLNFMALMAEDGKPEAQPHSDSESDDDFDAKKEYRKLYDHWVKLSNDNLQLIKDKAILKAQINILELELKTSSAKEEKQDALDLKTDQILSSGQPPKKNWGLGYHGVSAKEEASYGNMSNFVRSITSSSEQNRQKVCHTLHQMYNTYQRVSPAIQSRYEFPMAQTRNTYRRKECYFCGEIGHIKRNCFALKKRVRRAWSLNHCFIEPKRYGWAWIKKDILYDQDEVYSAKEETCNLAQVNLVVSKSEQCNKETDQASAVLREKQVCSVQRVTHQDDCVTHQQSDDVDDSEKSGSWSLQSKLSSMKIMVAPIQTFRCEKAIRNMHH</sequence>
<evidence type="ECO:0000256" key="1">
    <source>
        <dbReference type="PROSITE-ProRule" id="PRU00047"/>
    </source>
</evidence>
<organism evidence="3 4">
    <name type="scientific">Microthlaspi erraticum</name>
    <dbReference type="NCBI Taxonomy" id="1685480"/>
    <lineage>
        <taxon>Eukaryota</taxon>
        <taxon>Viridiplantae</taxon>
        <taxon>Streptophyta</taxon>
        <taxon>Embryophyta</taxon>
        <taxon>Tracheophyta</taxon>
        <taxon>Spermatophyta</taxon>
        <taxon>Magnoliopsida</taxon>
        <taxon>eudicotyledons</taxon>
        <taxon>Gunneridae</taxon>
        <taxon>Pentapetalae</taxon>
        <taxon>rosids</taxon>
        <taxon>malvids</taxon>
        <taxon>Brassicales</taxon>
        <taxon>Brassicaceae</taxon>
        <taxon>Coluteocarpeae</taxon>
        <taxon>Microthlaspi</taxon>
    </lineage>
</organism>
<evidence type="ECO:0000313" key="4">
    <source>
        <dbReference type="Proteomes" id="UP000467841"/>
    </source>
</evidence>
<gene>
    <name evidence="3" type="ORF">MERR_LOCUS18328</name>
</gene>
<comment type="caution">
    <text evidence="3">The sequence shown here is derived from an EMBL/GenBank/DDBJ whole genome shotgun (WGS) entry which is preliminary data.</text>
</comment>
<dbReference type="Pfam" id="PF14223">
    <property type="entry name" value="Retrotran_gag_2"/>
    <property type="match status" value="1"/>
</dbReference>
<dbReference type="Proteomes" id="UP000467841">
    <property type="component" value="Unassembled WGS sequence"/>
</dbReference>
<dbReference type="PROSITE" id="PS50158">
    <property type="entry name" value="ZF_CCHC"/>
    <property type="match status" value="2"/>
</dbReference>
<name>A0A6D2IPS0_9BRAS</name>
<dbReference type="InterPro" id="IPR001878">
    <property type="entry name" value="Znf_CCHC"/>
</dbReference>
<reference evidence="3" key="1">
    <citation type="submission" date="2020-01" db="EMBL/GenBank/DDBJ databases">
        <authorList>
            <person name="Mishra B."/>
        </authorList>
    </citation>
    <scope>NUCLEOTIDE SEQUENCE [LARGE SCALE GENOMIC DNA]</scope>
</reference>
<dbReference type="GO" id="GO:0008270">
    <property type="term" value="F:zinc ion binding"/>
    <property type="evidence" value="ECO:0007669"/>
    <property type="project" value="UniProtKB-KW"/>
</dbReference>
<keyword evidence="1" id="KW-0862">Zinc</keyword>
<protein>
    <recommendedName>
        <fullName evidence="2">CCHC-type domain-containing protein</fullName>
    </recommendedName>
</protein>
<feature type="domain" description="CCHC-type" evidence="2">
    <location>
        <begin position="302"/>
        <end position="318"/>
    </location>
</feature>
<feature type="domain" description="CCHC-type" evidence="2">
    <location>
        <begin position="519"/>
        <end position="532"/>
    </location>
</feature>
<dbReference type="PANTHER" id="PTHR35317">
    <property type="entry name" value="OS04G0629600 PROTEIN"/>
    <property type="match status" value="1"/>
</dbReference>
<dbReference type="EMBL" id="CACVBM020001102">
    <property type="protein sequence ID" value="CAA7031093.1"/>
    <property type="molecule type" value="Genomic_DNA"/>
</dbReference>
<dbReference type="GO" id="GO:0003676">
    <property type="term" value="F:nucleic acid binding"/>
    <property type="evidence" value="ECO:0007669"/>
    <property type="project" value="InterPro"/>
</dbReference>
<keyword evidence="1" id="KW-0479">Metal-binding</keyword>
<dbReference type="SUPFAM" id="SSF57756">
    <property type="entry name" value="Retrovirus zinc finger-like domains"/>
    <property type="match status" value="2"/>
</dbReference>
<keyword evidence="4" id="KW-1185">Reference proteome</keyword>
<dbReference type="AlphaFoldDB" id="A0A6D2IPS0"/>
<proteinExistence type="predicted"/>
<dbReference type="InterPro" id="IPR036875">
    <property type="entry name" value="Znf_CCHC_sf"/>
</dbReference>
<accession>A0A6D2IPS0</accession>
<evidence type="ECO:0000259" key="2">
    <source>
        <dbReference type="PROSITE" id="PS50158"/>
    </source>
</evidence>
<dbReference type="OrthoDB" id="1112795at2759"/>
<dbReference type="SMART" id="SM00343">
    <property type="entry name" value="ZnF_C2HC"/>
    <property type="match status" value="3"/>
</dbReference>
<dbReference type="Gene3D" id="4.10.60.10">
    <property type="entry name" value="Zinc finger, CCHC-type"/>
    <property type="match status" value="2"/>
</dbReference>